<dbReference type="RefSeq" id="WP_084054104.1">
    <property type="nucleotide sequence ID" value="NZ_FWWT01000022.1"/>
</dbReference>
<dbReference type="OrthoDB" id="9792681at2"/>
<protein>
    <recommendedName>
        <fullName evidence="4">Divergent PAP2 family protein</fullName>
    </recommendedName>
</protein>
<sequence>MSILEGIFSNNVLKVILIAWALAQVLKVIIILFTKKRLNLNLLISSGGMPSSHSAFSTSLAVSVGKLMGFESPEFAICFAFAMVVMYDAAGVRRAAGKQAKILNSIIEDFYYDSHFNKDRLKELLGHTPIEVFAGALLGILVAYLF</sequence>
<keyword evidence="3" id="KW-1185">Reference proteome</keyword>
<evidence type="ECO:0000313" key="2">
    <source>
        <dbReference type="EMBL" id="SMB94898.1"/>
    </source>
</evidence>
<accession>A0A1W1VNJ3</accession>
<reference evidence="2 3" key="1">
    <citation type="submission" date="2017-04" db="EMBL/GenBank/DDBJ databases">
        <authorList>
            <person name="Afonso C.L."/>
            <person name="Miller P.J."/>
            <person name="Scott M.A."/>
            <person name="Spackman E."/>
            <person name="Goraichik I."/>
            <person name="Dimitrov K.M."/>
            <person name="Suarez D.L."/>
            <person name="Swayne D.E."/>
        </authorList>
    </citation>
    <scope>NUCLEOTIDE SEQUENCE [LARGE SCALE GENOMIC DNA]</scope>
    <source>
        <strain evidence="2 3">DSM 11270</strain>
    </source>
</reference>
<dbReference type="PANTHER" id="PTHR31446:SF29">
    <property type="entry name" value="ACID PHOSPHATASE_VANADIUM-DEPENDENT HALOPEROXIDASE-RELATED PROTEIN"/>
    <property type="match status" value="1"/>
</dbReference>
<feature type="transmembrane region" description="Helical" evidence="1">
    <location>
        <begin position="12"/>
        <end position="33"/>
    </location>
</feature>
<feature type="transmembrane region" description="Helical" evidence="1">
    <location>
        <begin position="124"/>
        <end position="145"/>
    </location>
</feature>
<dbReference type="InterPro" id="IPR003832">
    <property type="entry name" value="DUF212"/>
</dbReference>
<evidence type="ECO:0008006" key="4">
    <source>
        <dbReference type="Google" id="ProtNLM"/>
    </source>
</evidence>
<evidence type="ECO:0000313" key="3">
    <source>
        <dbReference type="Proteomes" id="UP000192731"/>
    </source>
</evidence>
<dbReference type="Proteomes" id="UP000192731">
    <property type="component" value="Unassembled WGS sequence"/>
</dbReference>
<dbReference type="EMBL" id="FWWT01000022">
    <property type="protein sequence ID" value="SMB94898.1"/>
    <property type="molecule type" value="Genomic_DNA"/>
</dbReference>
<keyword evidence="1" id="KW-1133">Transmembrane helix</keyword>
<name>A0A1W1VNJ3_DESTI</name>
<keyword evidence="1" id="KW-0812">Transmembrane</keyword>
<gene>
    <name evidence="2" type="ORF">SAMN00017405_0292</name>
</gene>
<dbReference type="Pfam" id="PF02681">
    <property type="entry name" value="DUF212"/>
    <property type="match status" value="1"/>
</dbReference>
<feature type="transmembrane region" description="Helical" evidence="1">
    <location>
        <begin position="74"/>
        <end position="92"/>
    </location>
</feature>
<keyword evidence="1" id="KW-0472">Membrane</keyword>
<dbReference type="PANTHER" id="PTHR31446">
    <property type="entry name" value="ACID PHOSPHATASE/VANADIUM-DEPENDENT HALOPEROXIDASE-RELATED PROTEIN"/>
    <property type="match status" value="1"/>
</dbReference>
<dbReference type="CDD" id="cd01610">
    <property type="entry name" value="PAP2_like"/>
    <property type="match status" value="1"/>
</dbReference>
<dbReference type="STRING" id="656914.SAMN00017405_0292"/>
<dbReference type="AlphaFoldDB" id="A0A1W1VNJ3"/>
<evidence type="ECO:0000256" key="1">
    <source>
        <dbReference type="SAM" id="Phobius"/>
    </source>
</evidence>
<organism evidence="2 3">
    <name type="scientific">Desulfonispora thiosulfatigenes DSM 11270</name>
    <dbReference type="NCBI Taxonomy" id="656914"/>
    <lineage>
        <taxon>Bacteria</taxon>
        <taxon>Bacillati</taxon>
        <taxon>Bacillota</taxon>
        <taxon>Clostridia</taxon>
        <taxon>Eubacteriales</taxon>
        <taxon>Peptococcaceae</taxon>
        <taxon>Desulfonispora</taxon>
    </lineage>
</organism>
<proteinExistence type="predicted"/>